<gene>
    <name evidence="1" type="ORF">EMCG_08627</name>
</gene>
<reference evidence="2" key="1">
    <citation type="journal article" date="2015" name="PLoS Genet.">
        <title>The dynamic genome and transcriptome of the human fungal pathogen Blastomyces and close relative Emmonsia.</title>
        <authorList>
            <person name="Munoz J.F."/>
            <person name="Gauthier G.M."/>
            <person name="Desjardins C.A."/>
            <person name="Gallo J.E."/>
            <person name="Holder J."/>
            <person name="Sullivan T.D."/>
            <person name="Marty A.J."/>
            <person name="Carmen J.C."/>
            <person name="Chen Z."/>
            <person name="Ding L."/>
            <person name="Gujja S."/>
            <person name="Magrini V."/>
            <person name="Misas E."/>
            <person name="Mitreva M."/>
            <person name="Priest M."/>
            <person name="Saif S."/>
            <person name="Whiston E.A."/>
            <person name="Young S."/>
            <person name="Zeng Q."/>
            <person name="Goldman W.E."/>
            <person name="Mardis E.R."/>
            <person name="Taylor J.W."/>
            <person name="McEwen J.G."/>
            <person name="Clay O.K."/>
            <person name="Klein B.S."/>
            <person name="Cuomo C.A."/>
        </authorList>
    </citation>
    <scope>NUCLEOTIDE SEQUENCE [LARGE SCALE GENOMIC DNA]</scope>
    <source>
        <strain evidence="2">UAMH 3008</strain>
    </source>
</reference>
<name>A0A0G2J450_9EURO</name>
<dbReference type="VEuPathDB" id="FungiDB:EMCG_08627"/>
<dbReference type="EMBL" id="LCZI01000625">
    <property type="protein sequence ID" value="KKZ65554.1"/>
    <property type="molecule type" value="Genomic_DNA"/>
</dbReference>
<dbReference type="AlphaFoldDB" id="A0A0G2J450"/>
<protein>
    <submittedName>
        <fullName evidence="1">Uncharacterized protein</fullName>
    </submittedName>
</protein>
<accession>A0A0G2J450</accession>
<proteinExistence type="predicted"/>
<evidence type="ECO:0000313" key="1">
    <source>
        <dbReference type="EMBL" id="KKZ65554.1"/>
    </source>
</evidence>
<dbReference type="Proteomes" id="UP000034164">
    <property type="component" value="Unassembled WGS sequence"/>
</dbReference>
<evidence type="ECO:0000313" key="2">
    <source>
        <dbReference type="Proteomes" id="UP000034164"/>
    </source>
</evidence>
<comment type="caution">
    <text evidence="1">The sequence shown here is derived from an EMBL/GenBank/DDBJ whole genome shotgun (WGS) entry which is preliminary data.</text>
</comment>
<organism evidence="1 2">
    <name type="scientific">[Emmonsia] crescens</name>
    <dbReference type="NCBI Taxonomy" id="73230"/>
    <lineage>
        <taxon>Eukaryota</taxon>
        <taxon>Fungi</taxon>
        <taxon>Dikarya</taxon>
        <taxon>Ascomycota</taxon>
        <taxon>Pezizomycotina</taxon>
        <taxon>Eurotiomycetes</taxon>
        <taxon>Eurotiomycetidae</taxon>
        <taxon>Onygenales</taxon>
        <taxon>Ajellomycetaceae</taxon>
        <taxon>Emergomyces</taxon>
    </lineage>
</organism>
<sequence length="94" mass="10084">MDNDGTITEKGTGALSGGGVEIKVCRREVFAVCNVHDISIFAAQIANLACIWPGFITGRLLAALEWIKMGKSPAAVAIRGDRLVMDVVDWHVLC</sequence>